<sequence length="386" mass="42924">MASLGDSESFLQTVIAAAAATAAQIAQLTTMPVDQHSSQPDTSVLFDEFDQEMMDLNDLQELKELQEHLNCGSSCPIKLRSRNYTDIAGRRPIHTPKAKAKTSKIPRSSKSPRARRIAKKPKSPKKLTRGLKIGHRGGTPKKATPPSLRKRKQTATKNTQPVTQSVTQPVTQPVSQRRPLYTRTSPKVATKRKSDDSGYDGPSSSKRRRYEKTPVKGRKTKGDSSLSGENQRESPQIIDTNRADGLSVPELASPEPESLSQIRLVSQSVEQYGLPLDEAESTPDIQDLSQTLTMSEIQDDDDFNEVTLTYKKGQKSSLYDLQSDGRSDREDDDDDDDDGDGDEDDESEEQEPDNGHLPNNEQFRGRQRPKPQNMPKNTRKSGCTMM</sequence>
<feature type="compositionally biased region" description="Polar residues" evidence="1">
    <location>
        <begin position="223"/>
        <end position="239"/>
    </location>
</feature>
<evidence type="ECO:0000256" key="1">
    <source>
        <dbReference type="SAM" id="MobiDB-lite"/>
    </source>
</evidence>
<feature type="compositionally biased region" description="Polar residues" evidence="1">
    <location>
        <begin position="155"/>
        <end position="175"/>
    </location>
</feature>
<feature type="compositionally biased region" description="Acidic residues" evidence="1">
    <location>
        <begin position="330"/>
        <end position="352"/>
    </location>
</feature>
<feature type="compositionally biased region" description="Basic residues" evidence="1">
    <location>
        <begin position="110"/>
        <end position="139"/>
    </location>
</feature>
<evidence type="ECO:0000313" key="2">
    <source>
        <dbReference type="EMBL" id="TDG42747.1"/>
    </source>
</evidence>
<keyword evidence="3" id="KW-1185">Reference proteome</keyword>
<dbReference type="AlphaFoldDB" id="A0A484B1K5"/>
<evidence type="ECO:0000313" key="3">
    <source>
        <dbReference type="Proteomes" id="UP000295192"/>
    </source>
</evidence>
<dbReference type="EMBL" id="LSRL02000201">
    <property type="protein sequence ID" value="TDG42747.1"/>
    <property type="molecule type" value="Genomic_DNA"/>
</dbReference>
<gene>
    <name evidence="2" type="ORF">AWZ03_010825</name>
</gene>
<reference evidence="2 3" key="1">
    <citation type="journal article" date="2019" name="J. Hered.">
        <title>An Improved Genome Assembly for Drosophila navojoa, the Basal Species in the mojavensis Cluster.</title>
        <authorList>
            <person name="Vanderlinde T."/>
            <person name="Dupim E.G."/>
            <person name="Nazario-Yepiz N.O."/>
            <person name="Carvalho A.B."/>
        </authorList>
    </citation>
    <scope>NUCLEOTIDE SEQUENCE [LARGE SCALE GENOMIC DNA]</scope>
    <source>
        <strain evidence="2">Navoj_Jal97</strain>
        <tissue evidence="2">Whole organism</tissue>
    </source>
</reference>
<feature type="compositionally biased region" description="Basic residues" evidence="1">
    <location>
        <begin position="205"/>
        <end position="219"/>
    </location>
</feature>
<accession>A0A484B1K5</accession>
<dbReference type="OMA" id="RRPIHTP"/>
<comment type="caution">
    <text evidence="2">The sequence shown here is derived from an EMBL/GenBank/DDBJ whole genome shotgun (WGS) entry which is preliminary data.</text>
</comment>
<feature type="region of interest" description="Disordered" evidence="1">
    <location>
        <begin position="313"/>
        <end position="386"/>
    </location>
</feature>
<proteinExistence type="predicted"/>
<dbReference type="Proteomes" id="UP000295192">
    <property type="component" value="Unassembled WGS sequence"/>
</dbReference>
<feature type="compositionally biased region" description="Basic residues" evidence="1">
    <location>
        <begin position="91"/>
        <end position="104"/>
    </location>
</feature>
<organism evidence="2 3">
    <name type="scientific">Drosophila navojoa</name>
    <name type="common">Fruit fly</name>
    <dbReference type="NCBI Taxonomy" id="7232"/>
    <lineage>
        <taxon>Eukaryota</taxon>
        <taxon>Metazoa</taxon>
        <taxon>Ecdysozoa</taxon>
        <taxon>Arthropoda</taxon>
        <taxon>Hexapoda</taxon>
        <taxon>Insecta</taxon>
        <taxon>Pterygota</taxon>
        <taxon>Neoptera</taxon>
        <taxon>Endopterygota</taxon>
        <taxon>Diptera</taxon>
        <taxon>Brachycera</taxon>
        <taxon>Muscomorpha</taxon>
        <taxon>Ephydroidea</taxon>
        <taxon>Drosophilidae</taxon>
        <taxon>Drosophila</taxon>
    </lineage>
</organism>
<name>A0A484B1K5_DRONA</name>
<protein>
    <submittedName>
        <fullName evidence="2">Uncharacterized protein</fullName>
    </submittedName>
</protein>
<feature type="region of interest" description="Disordered" evidence="1">
    <location>
        <begin position="86"/>
        <end position="259"/>
    </location>
</feature>